<reference evidence="2 3" key="1">
    <citation type="submission" date="2019-06" db="EMBL/GenBank/DDBJ databases">
        <title>YIM 131921 draft genome.</title>
        <authorList>
            <person name="Jiang L."/>
        </authorList>
    </citation>
    <scope>NUCLEOTIDE SEQUENCE [LARGE SCALE GENOMIC DNA]</scope>
    <source>
        <strain evidence="2 3">YIM 131921</strain>
    </source>
</reference>
<feature type="region of interest" description="Disordered" evidence="1">
    <location>
        <begin position="58"/>
        <end position="82"/>
    </location>
</feature>
<dbReference type="RefSeq" id="WP_139077351.1">
    <property type="nucleotide sequence ID" value="NZ_VDFU01000014.1"/>
</dbReference>
<gene>
    <name evidence="2" type="ORF">FHG66_12790</name>
</gene>
<keyword evidence="3" id="KW-1185">Reference proteome</keyword>
<name>A0A5C4MXA3_9RHOB</name>
<accession>A0A5C4MXA3</accession>
<evidence type="ECO:0000313" key="2">
    <source>
        <dbReference type="EMBL" id="TNC49032.1"/>
    </source>
</evidence>
<comment type="caution">
    <text evidence="2">The sequence shown here is derived from an EMBL/GenBank/DDBJ whole genome shotgun (WGS) entry which is preliminary data.</text>
</comment>
<dbReference type="Proteomes" id="UP000305887">
    <property type="component" value="Unassembled WGS sequence"/>
</dbReference>
<dbReference type="AlphaFoldDB" id="A0A5C4MXA3"/>
<dbReference type="EMBL" id="VDFU01000014">
    <property type="protein sequence ID" value="TNC49032.1"/>
    <property type="molecule type" value="Genomic_DNA"/>
</dbReference>
<evidence type="ECO:0000313" key="3">
    <source>
        <dbReference type="Proteomes" id="UP000305887"/>
    </source>
</evidence>
<evidence type="ECO:0000256" key="1">
    <source>
        <dbReference type="SAM" id="MobiDB-lite"/>
    </source>
</evidence>
<proteinExistence type="predicted"/>
<protein>
    <submittedName>
        <fullName evidence="2">Uncharacterized protein</fullName>
    </submittedName>
</protein>
<sequence length="82" mass="9197">MSKIHHLFGEAEPRPTTRARGPYRKKVTAAEIKRAVRTVEELGLTIYSVTFDDQKIQIQTKPGPEAPSGNASSVDEWFSRRG</sequence>
<feature type="region of interest" description="Disordered" evidence="1">
    <location>
        <begin position="1"/>
        <end position="22"/>
    </location>
</feature>
<organism evidence="2 3">
    <name type="scientific">Rubellimicrobium rubrum</name>
    <dbReference type="NCBI Taxonomy" id="2585369"/>
    <lineage>
        <taxon>Bacteria</taxon>
        <taxon>Pseudomonadati</taxon>
        <taxon>Pseudomonadota</taxon>
        <taxon>Alphaproteobacteria</taxon>
        <taxon>Rhodobacterales</taxon>
        <taxon>Roseobacteraceae</taxon>
        <taxon>Rubellimicrobium</taxon>
    </lineage>
</organism>